<accession>A0A1X3DCE8</accession>
<feature type="domain" description="Glutamine amidotransferase" evidence="1">
    <location>
        <begin position="24"/>
        <end position="193"/>
    </location>
</feature>
<dbReference type="PROSITE" id="PS51273">
    <property type="entry name" value="GATASE_TYPE_1"/>
    <property type="match status" value="1"/>
</dbReference>
<reference evidence="3" key="1">
    <citation type="submission" date="2017-01" db="EMBL/GenBank/DDBJ databases">
        <authorList>
            <person name="Wolfgang W.J."/>
            <person name="Cole J."/>
            <person name="Wroblewski D."/>
            <person name="Mcginnis J."/>
            <person name="Musser K.A."/>
        </authorList>
    </citation>
    <scope>NUCLEOTIDE SEQUENCE [LARGE SCALE GENOMIC DNA]</scope>
    <source>
        <strain evidence="3">DSM 19151</strain>
    </source>
</reference>
<protein>
    <recommendedName>
        <fullName evidence="1">Glutamine amidotransferase domain-containing protein</fullName>
    </recommendedName>
</protein>
<dbReference type="Proteomes" id="UP000193118">
    <property type="component" value="Unassembled WGS sequence"/>
</dbReference>
<dbReference type="Gene3D" id="3.40.50.880">
    <property type="match status" value="1"/>
</dbReference>
<gene>
    <name evidence="2" type="ORF">BWD09_05545</name>
</gene>
<dbReference type="STRING" id="194197.BWD09_05545"/>
<name>A0A1X3DCE8_9NEIS</name>
<dbReference type="CDD" id="cd01741">
    <property type="entry name" value="GATase1_1"/>
    <property type="match status" value="1"/>
</dbReference>
<dbReference type="EMBL" id="MTBO01000010">
    <property type="protein sequence ID" value="OSI17455.1"/>
    <property type="molecule type" value="Genomic_DNA"/>
</dbReference>
<dbReference type="OrthoDB" id="9813383at2"/>
<dbReference type="InterPro" id="IPR017926">
    <property type="entry name" value="GATASE"/>
</dbReference>
<dbReference type="GO" id="GO:0005829">
    <property type="term" value="C:cytosol"/>
    <property type="evidence" value="ECO:0007669"/>
    <property type="project" value="TreeGrafter"/>
</dbReference>
<dbReference type="PANTHER" id="PTHR42695:SF5">
    <property type="entry name" value="GLUTAMINE AMIDOTRANSFERASE YLR126C-RELATED"/>
    <property type="match status" value="1"/>
</dbReference>
<comment type="caution">
    <text evidence="2">The sequence shown here is derived from an EMBL/GenBank/DDBJ whole genome shotgun (WGS) entry which is preliminary data.</text>
</comment>
<dbReference type="RefSeq" id="WP_085365714.1">
    <property type="nucleotide sequence ID" value="NZ_CAUJPZ010000017.1"/>
</dbReference>
<keyword evidence="3" id="KW-1185">Reference proteome</keyword>
<organism evidence="2 3">
    <name type="scientific">Neisseria dentiae</name>
    <dbReference type="NCBI Taxonomy" id="194197"/>
    <lineage>
        <taxon>Bacteria</taxon>
        <taxon>Pseudomonadati</taxon>
        <taxon>Pseudomonadota</taxon>
        <taxon>Betaproteobacteria</taxon>
        <taxon>Neisseriales</taxon>
        <taxon>Neisseriaceae</taxon>
        <taxon>Neisseria</taxon>
    </lineage>
</organism>
<proteinExistence type="predicted"/>
<evidence type="ECO:0000259" key="1">
    <source>
        <dbReference type="Pfam" id="PF00117"/>
    </source>
</evidence>
<dbReference type="GeneID" id="94580198"/>
<evidence type="ECO:0000313" key="2">
    <source>
        <dbReference type="EMBL" id="OSI17455.1"/>
    </source>
</evidence>
<dbReference type="SUPFAM" id="SSF52317">
    <property type="entry name" value="Class I glutamine amidotransferase-like"/>
    <property type="match status" value="1"/>
</dbReference>
<evidence type="ECO:0000313" key="3">
    <source>
        <dbReference type="Proteomes" id="UP000193118"/>
    </source>
</evidence>
<dbReference type="InterPro" id="IPR044992">
    <property type="entry name" value="ChyE-like"/>
</dbReference>
<dbReference type="AlphaFoldDB" id="A0A1X3DCE8"/>
<dbReference type="PANTHER" id="PTHR42695">
    <property type="entry name" value="GLUTAMINE AMIDOTRANSFERASE YLR126C-RELATED"/>
    <property type="match status" value="1"/>
</dbReference>
<dbReference type="NCBIfam" id="NF006562">
    <property type="entry name" value="PRK09065.1"/>
    <property type="match status" value="1"/>
</dbReference>
<dbReference type="InterPro" id="IPR029062">
    <property type="entry name" value="Class_I_gatase-like"/>
</dbReference>
<sequence>MKPILIIQTGHTFPEIAAAHGDFDDMVYRALNGKQRKTRVVDVSRAAALPAPSNCAAAVITGSHDMVSDKADWSERTARWLSQAHGHGLPLFGLCYGHQLLAHALGGEAGDNPNGLEIGTQTIERLPACDDDPLFAPLGSRFPAHTVHRQSALKLPPQAVLLCRNPHEAHHAFRLGKHTWGVQFHPEFSAGVMSGYLRRHHGRQHAEPAQNTPEAAALLQRFASYVSSLQAV</sequence>
<dbReference type="Pfam" id="PF00117">
    <property type="entry name" value="GATase"/>
    <property type="match status" value="1"/>
</dbReference>